<keyword evidence="2" id="KW-1185">Reference proteome</keyword>
<gene>
    <name evidence="1" type="ORF">GCM10023260_13180</name>
</gene>
<dbReference type="EMBL" id="BAABIY010000044">
    <property type="protein sequence ID" value="GAA5100911.1"/>
    <property type="molecule type" value="Genomic_DNA"/>
</dbReference>
<evidence type="ECO:0000313" key="1">
    <source>
        <dbReference type="EMBL" id="GAA5100911.1"/>
    </source>
</evidence>
<accession>A0ABP9MUW8</accession>
<reference evidence="2" key="1">
    <citation type="journal article" date="2019" name="Int. J. Syst. Evol. Microbiol.">
        <title>The Global Catalogue of Microorganisms (GCM) 10K type strain sequencing project: providing services to taxonomists for standard genome sequencing and annotation.</title>
        <authorList>
            <consortium name="The Broad Institute Genomics Platform"/>
            <consortium name="The Broad Institute Genome Sequencing Center for Infectious Disease"/>
            <person name="Wu L."/>
            <person name="Ma J."/>
        </authorList>
    </citation>
    <scope>NUCLEOTIDE SEQUENCE [LARGE SCALE GENOMIC DNA]</scope>
    <source>
        <strain evidence="2">JCM 17706</strain>
    </source>
</reference>
<evidence type="ECO:0000313" key="2">
    <source>
        <dbReference type="Proteomes" id="UP001501525"/>
    </source>
</evidence>
<dbReference type="Proteomes" id="UP001501525">
    <property type="component" value="Unassembled WGS sequence"/>
</dbReference>
<organism evidence="1 2">
    <name type="scientific">Bartonella acomydis</name>
    <dbReference type="NCBI Taxonomy" id="686234"/>
    <lineage>
        <taxon>Bacteria</taxon>
        <taxon>Pseudomonadati</taxon>
        <taxon>Pseudomonadota</taxon>
        <taxon>Alphaproteobacteria</taxon>
        <taxon>Hyphomicrobiales</taxon>
        <taxon>Bartonellaceae</taxon>
        <taxon>Bartonella</taxon>
    </lineage>
</organism>
<sequence>MSAGRLQEIADILDVLISFFYADISTKAETTNPDDDERISSKAESLLLKNFRMLTRKKQRAILQLISYEKTATYFHNFVQTFCNKNLLEAYYKR</sequence>
<protein>
    <submittedName>
        <fullName evidence="1">Uncharacterized protein</fullName>
    </submittedName>
</protein>
<proteinExistence type="predicted"/>
<comment type="caution">
    <text evidence="1">The sequence shown here is derived from an EMBL/GenBank/DDBJ whole genome shotgun (WGS) entry which is preliminary data.</text>
</comment>
<name>A0ABP9MUW8_9HYPH</name>